<protein>
    <recommendedName>
        <fullName evidence="2">GCK domain-containing protein</fullName>
    </recommendedName>
</protein>
<evidence type="ECO:0000313" key="4">
    <source>
        <dbReference type="Proteomes" id="UP001209570"/>
    </source>
</evidence>
<keyword evidence="4" id="KW-1185">Reference proteome</keyword>
<sequence>MASSFFHQRLARSLLTRSGGAVAVALASSAASVARLDAQQSQPQQPGVEFVGVFLQKDSAERLRKLYPSKFGDASEDEPLFVVLKYNPTAQEKDAFAPIQGHTAQLRIKAYVEDDVTQAVIVDVTTEAGEPIDYTAVVQQNVDVPHITIASLNGQQGLNGAYTSVLMERLRASGKLQGLLEEEAAARDQDADADAEWSGELTEFDSVLMPLFNPFPVVRATVRRESRAETKASDEAALVGTVCTSSSFDPATGTCSDAPAKPECGFCKFMKAGPCGSEFSAWEACLDRAKRSGLDFIEHCGKETLALRDCVDANPEYYHVLNDPPEDEQDGASSDPAAEAGENQ</sequence>
<dbReference type="Pfam" id="PF07802">
    <property type="entry name" value="GCK"/>
    <property type="match status" value="1"/>
</dbReference>
<dbReference type="PANTHER" id="PTHR34357">
    <property type="entry name" value="F7A19.14 PROTEIN-RELATED"/>
    <property type="match status" value="1"/>
</dbReference>
<dbReference type="SMART" id="SM01227">
    <property type="entry name" value="GCK"/>
    <property type="match status" value="1"/>
</dbReference>
<organism evidence="3 4">
    <name type="scientific">Pythium insidiosum</name>
    <name type="common">Pythiosis disease agent</name>
    <dbReference type="NCBI Taxonomy" id="114742"/>
    <lineage>
        <taxon>Eukaryota</taxon>
        <taxon>Sar</taxon>
        <taxon>Stramenopiles</taxon>
        <taxon>Oomycota</taxon>
        <taxon>Peronosporomycetes</taxon>
        <taxon>Pythiales</taxon>
        <taxon>Pythiaceae</taxon>
        <taxon>Pythium</taxon>
    </lineage>
</organism>
<feature type="domain" description="GCK" evidence="2">
    <location>
        <begin position="262"/>
        <end position="336"/>
    </location>
</feature>
<comment type="caution">
    <text evidence="3">The sequence shown here is derived from an EMBL/GenBank/DDBJ whole genome shotgun (WGS) entry which is preliminary data.</text>
</comment>
<evidence type="ECO:0000256" key="1">
    <source>
        <dbReference type="SAM" id="MobiDB-lite"/>
    </source>
</evidence>
<dbReference type="InterPro" id="IPR012891">
    <property type="entry name" value="GCK_dom"/>
</dbReference>
<evidence type="ECO:0000259" key="2">
    <source>
        <dbReference type="SMART" id="SM01227"/>
    </source>
</evidence>
<dbReference type="Gene3D" id="1.10.287.2900">
    <property type="match status" value="1"/>
</dbReference>
<dbReference type="EMBL" id="JAKCXM010000009">
    <property type="protein sequence ID" value="KAJ0408696.1"/>
    <property type="molecule type" value="Genomic_DNA"/>
</dbReference>
<name>A0AAD5QEG0_PYTIN</name>
<proteinExistence type="predicted"/>
<reference evidence="3" key="1">
    <citation type="submission" date="2021-12" db="EMBL/GenBank/DDBJ databases">
        <title>Prjna785345.</title>
        <authorList>
            <person name="Rujirawat T."/>
            <person name="Krajaejun T."/>
        </authorList>
    </citation>
    <scope>NUCLEOTIDE SEQUENCE</scope>
    <source>
        <strain evidence="3">Pi057C3</strain>
    </source>
</reference>
<feature type="region of interest" description="Disordered" evidence="1">
    <location>
        <begin position="318"/>
        <end position="344"/>
    </location>
</feature>
<dbReference type="PANTHER" id="PTHR34357:SF2">
    <property type="entry name" value="F26F24.3-RELATED"/>
    <property type="match status" value="1"/>
</dbReference>
<accession>A0AAD5QEG0</accession>
<dbReference type="Proteomes" id="UP001209570">
    <property type="component" value="Unassembled WGS sequence"/>
</dbReference>
<dbReference type="AlphaFoldDB" id="A0AAD5QEG0"/>
<evidence type="ECO:0000313" key="3">
    <source>
        <dbReference type="EMBL" id="KAJ0408696.1"/>
    </source>
</evidence>
<gene>
    <name evidence="3" type="ORF">P43SY_001920</name>
</gene>